<proteinExistence type="predicted"/>
<accession>A0A413PWS5</accession>
<dbReference type="RefSeq" id="WP_117456237.1">
    <property type="nucleotide sequence ID" value="NZ_QSEP01000058.1"/>
</dbReference>
<keyword evidence="1" id="KW-1133">Transmembrane helix</keyword>
<evidence type="ECO:0000256" key="1">
    <source>
        <dbReference type="SAM" id="Phobius"/>
    </source>
</evidence>
<reference evidence="2 3" key="1">
    <citation type="submission" date="2018-08" db="EMBL/GenBank/DDBJ databases">
        <title>A genome reference for cultivated species of the human gut microbiota.</title>
        <authorList>
            <person name="Zou Y."/>
            <person name="Xue W."/>
            <person name="Luo G."/>
        </authorList>
    </citation>
    <scope>NUCLEOTIDE SEQUENCE [LARGE SCALE GENOMIC DNA]</scope>
    <source>
        <strain evidence="2 3">AM48-23BH</strain>
    </source>
</reference>
<evidence type="ECO:0000313" key="3">
    <source>
        <dbReference type="Proteomes" id="UP000286561"/>
    </source>
</evidence>
<sequence>MKAHKYWSLGALATMIGTFYTGSKNMKAAHKYFACSSLLCMIMTIYSGHKMIPDKIRKKKILSTKVY</sequence>
<dbReference type="AlphaFoldDB" id="A0A413PWS5"/>
<dbReference type="InterPro" id="IPR046191">
    <property type="entry name" value="DUF6219"/>
</dbReference>
<gene>
    <name evidence="2" type="ORF">DW972_09505</name>
</gene>
<feature type="transmembrane region" description="Helical" evidence="1">
    <location>
        <begin position="29"/>
        <end position="49"/>
    </location>
</feature>
<dbReference type="Proteomes" id="UP000286561">
    <property type="component" value="Unassembled WGS sequence"/>
</dbReference>
<feature type="transmembrane region" description="Helical" evidence="1">
    <location>
        <begin position="7"/>
        <end position="23"/>
    </location>
</feature>
<protein>
    <submittedName>
        <fullName evidence="2">Uncharacterized protein</fullName>
    </submittedName>
</protein>
<name>A0A413PWS5_9FIRM</name>
<keyword evidence="1" id="KW-0812">Transmembrane</keyword>
<comment type="caution">
    <text evidence="2">The sequence shown here is derived from an EMBL/GenBank/DDBJ whole genome shotgun (WGS) entry which is preliminary data.</text>
</comment>
<dbReference type="EMBL" id="QSEP01000058">
    <property type="protein sequence ID" value="RGZ81964.1"/>
    <property type="molecule type" value="Genomic_DNA"/>
</dbReference>
<keyword evidence="1" id="KW-0472">Membrane</keyword>
<dbReference type="Pfam" id="PF19727">
    <property type="entry name" value="DUF6219"/>
    <property type="match status" value="1"/>
</dbReference>
<organism evidence="2 3">
    <name type="scientific">Anaerobutyricum hallii</name>
    <dbReference type="NCBI Taxonomy" id="39488"/>
    <lineage>
        <taxon>Bacteria</taxon>
        <taxon>Bacillati</taxon>
        <taxon>Bacillota</taxon>
        <taxon>Clostridia</taxon>
        <taxon>Lachnospirales</taxon>
        <taxon>Lachnospiraceae</taxon>
        <taxon>Anaerobutyricum</taxon>
    </lineage>
</organism>
<evidence type="ECO:0000313" key="2">
    <source>
        <dbReference type="EMBL" id="RGZ81964.1"/>
    </source>
</evidence>